<name>A0A933W252_UNCEI</name>
<comment type="caution">
    <text evidence="2">The sequence shown here is derived from an EMBL/GenBank/DDBJ whole genome shotgun (WGS) entry which is preliminary data.</text>
</comment>
<evidence type="ECO:0000313" key="2">
    <source>
        <dbReference type="EMBL" id="MBI5168493.1"/>
    </source>
</evidence>
<dbReference type="AlphaFoldDB" id="A0A933W252"/>
<dbReference type="EMBL" id="JACRIW010000026">
    <property type="protein sequence ID" value="MBI5168493.1"/>
    <property type="molecule type" value="Genomic_DNA"/>
</dbReference>
<gene>
    <name evidence="2" type="ORF">HZA61_03295</name>
</gene>
<protein>
    <submittedName>
        <fullName evidence="2">Nucleotidyltransferase domain-containing protein</fullName>
    </submittedName>
</protein>
<reference evidence="2" key="1">
    <citation type="submission" date="2020-07" db="EMBL/GenBank/DDBJ databases">
        <title>Huge and variable diversity of episymbiotic CPR bacteria and DPANN archaea in groundwater ecosystems.</title>
        <authorList>
            <person name="He C.Y."/>
            <person name="Keren R."/>
            <person name="Whittaker M."/>
            <person name="Farag I.F."/>
            <person name="Doudna J."/>
            <person name="Cate J.H.D."/>
            <person name="Banfield J.F."/>
        </authorList>
    </citation>
    <scope>NUCLEOTIDE SEQUENCE</scope>
    <source>
        <strain evidence="2">NC_groundwater_1813_Pr3_B-0.1um_71_17</strain>
    </source>
</reference>
<evidence type="ECO:0000313" key="3">
    <source>
        <dbReference type="Proteomes" id="UP000696931"/>
    </source>
</evidence>
<dbReference type="InterPro" id="IPR041633">
    <property type="entry name" value="Polbeta"/>
</dbReference>
<evidence type="ECO:0000259" key="1">
    <source>
        <dbReference type="Pfam" id="PF18765"/>
    </source>
</evidence>
<organism evidence="2 3">
    <name type="scientific">Eiseniibacteriota bacterium</name>
    <dbReference type="NCBI Taxonomy" id="2212470"/>
    <lineage>
        <taxon>Bacteria</taxon>
        <taxon>Candidatus Eiseniibacteriota</taxon>
    </lineage>
</organism>
<sequence length="72" mass="7702">GTAKPTSDIDLALEGEANGFRAEAIAAELEELPMIVKFDVQALAEITHAPLLDHIARVGVRIYERDSRGDGG</sequence>
<dbReference type="SUPFAM" id="SSF81301">
    <property type="entry name" value="Nucleotidyltransferase"/>
    <property type="match status" value="1"/>
</dbReference>
<feature type="domain" description="Polymerase beta nucleotidyltransferase" evidence="1">
    <location>
        <begin position="1"/>
        <end position="67"/>
    </location>
</feature>
<dbReference type="Proteomes" id="UP000696931">
    <property type="component" value="Unassembled WGS sequence"/>
</dbReference>
<feature type="non-terminal residue" evidence="2">
    <location>
        <position position="1"/>
    </location>
</feature>
<proteinExistence type="predicted"/>
<dbReference type="Gene3D" id="3.30.460.10">
    <property type="entry name" value="Beta Polymerase, domain 2"/>
    <property type="match status" value="1"/>
</dbReference>
<dbReference type="InterPro" id="IPR043519">
    <property type="entry name" value="NT_sf"/>
</dbReference>
<dbReference type="Pfam" id="PF18765">
    <property type="entry name" value="Polbeta"/>
    <property type="match status" value="1"/>
</dbReference>
<accession>A0A933W252</accession>